<protein>
    <recommendedName>
        <fullName evidence="3">histidine kinase</fullName>
        <ecNumber evidence="3">2.7.13.3</ecNumber>
    </recommendedName>
</protein>
<dbReference type="CDD" id="cd17546">
    <property type="entry name" value="REC_hyHK_CKI1_RcsC-like"/>
    <property type="match status" value="1"/>
</dbReference>
<dbReference type="PROSITE" id="PS50110">
    <property type="entry name" value="RESPONSE_REGULATORY"/>
    <property type="match status" value="2"/>
</dbReference>
<dbReference type="GO" id="GO:0000155">
    <property type="term" value="F:phosphorelay sensor kinase activity"/>
    <property type="evidence" value="ECO:0007669"/>
    <property type="project" value="InterPro"/>
</dbReference>
<dbReference type="CDD" id="cd00082">
    <property type="entry name" value="HisKA"/>
    <property type="match status" value="1"/>
</dbReference>
<dbReference type="Pfam" id="PF00072">
    <property type="entry name" value="Response_reg"/>
    <property type="match status" value="2"/>
</dbReference>
<name>A0A7T0G302_9BACT</name>
<dbReference type="SMART" id="SM00387">
    <property type="entry name" value="HATPase_c"/>
    <property type="match status" value="1"/>
</dbReference>
<feature type="domain" description="Histidine kinase" evidence="13">
    <location>
        <begin position="282"/>
        <end position="497"/>
    </location>
</feature>
<dbReference type="EC" id="2.7.13.3" evidence="3"/>
<keyword evidence="11" id="KW-0472">Membrane</keyword>
<dbReference type="Gene3D" id="3.40.50.2300">
    <property type="match status" value="2"/>
</dbReference>
<dbReference type="PANTHER" id="PTHR43547:SF2">
    <property type="entry name" value="HYBRID SIGNAL TRANSDUCTION HISTIDINE KINASE C"/>
    <property type="match status" value="1"/>
</dbReference>
<evidence type="ECO:0000256" key="3">
    <source>
        <dbReference type="ARBA" id="ARBA00012438"/>
    </source>
</evidence>
<organism evidence="15 16">
    <name type="scientific">Candidatus Nitrohelix vancouverensis</name>
    <dbReference type="NCBI Taxonomy" id="2705534"/>
    <lineage>
        <taxon>Bacteria</taxon>
        <taxon>Pseudomonadati</taxon>
        <taxon>Nitrospinota/Tectimicrobiota group</taxon>
        <taxon>Nitrospinota</taxon>
        <taxon>Nitrospinia</taxon>
        <taxon>Nitrospinales</taxon>
        <taxon>Nitrospinaceae</taxon>
        <taxon>Candidatus Nitrohelix</taxon>
    </lineage>
</organism>
<evidence type="ECO:0000256" key="8">
    <source>
        <dbReference type="ARBA" id="ARBA00022777"/>
    </source>
</evidence>
<keyword evidence="7" id="KW-0547">Nucleotide-binding</keyword>
<dbReference type="PRINTS" id="PR00344">
    <property type="entry name" value="BCTRLSENSOR"/>
</dbReference>
<keyword evidence="10" id="KW-0902">Two-component regulatory system</keyword>
<comment type="catalytic activity">
    <reaction evidence="1">
        <text>ATP + protein L-histidine = ADP + protein N-phospho-L-histidine.</text>
        <dbReference type="EC" id="2.7.13.3"/>
    </reaction>
</comment>
<feature type="modified residue" description="4-aspartylphosphate" evidence="12">
    <location>
        <position position="186"/>
    </location>
</feature>
<evidence type="ECO:0000256" key="4">
    <source>
        <dbReference type="ARBA" id="ARBA00022475"/>
    </source>
</evidence>
<dbReference type="SUPFAM" id="SSF52172">
    <property type="entry name" value="CheY-like"/>
    <property type="match status" value="2"/>
</dbReference>
<evidence type="ECO:0000256" key="9">
    <source>
        <dbReference type="ARBA" id="ARBA00022840"/>
    </source>
</evidence>
<dbReference type="Gene3D" id="3.30.565.10">
    <property type="entry name" value="Histidine kinase-like ATPase, C-terminal domain"/>
    <property type="match status" value="1"/>
</dbReference>
<dbReference type="Pfam" id="PF00512">
    <property type="entry name" value="HisKA"/>
    <property type="match status" value="1"/>
</dbReference>
<evidence type="ECO:0000259" key="13">
    <source>
        <dbReference type="PROSITE" id="PS50109"/>
    </source>
</evidence>
<evidence type="ECO:0000256" key="10">
    <source>
        <dbReference type="ARBA" id="ARBA00023012"/>
    </source>
</evidence>
<dbReference type="InterPro" id="IPR004358">
    <property type="entry name" value="Sig_transdc_His_kin-like_C"/>
</dbReference>
<keyword evidence="6" id="KW-0808">Transferase</keyword>
<evidence type="ECO:0000313" key="15">
    <source>
        <dbReference type="EMBL" id="QPJ64741.1"/>
    </source>
</evidence>
<dbReference type="CDD" id="cd17574">
    <property type="entry name" value="REC_OmpR"/>
    <property type="match status" value="1"/>
</dbReference>
<dbReference type="Proteomes" id="UP000594464">
    <property type="component" value="Chromosome"/>
</dbReference>
<feature type="modified residue" description="4-aspartylphosphate" evidence="12">
    <location>
        <position position="52"/>
    </location>
</feature>
<keyword evidence="4" id="KW-1003">Cell membrane</keyword>
<dbReference type="SMART" id="SM00388">
    <property type="entry name" value="HisKA"/>
    <property type="match status" value="1"/>
</dbReference>
<evidence type="ECO:0000256" key="7">
    <source>
        <dbReference type="ARBA" id="ARBA00022741"/>
    </source>
</evidence>
<gene>
    <name evidence="15" type="ORF">G3M78_04785</name>
</gene>
<accession>A0A7T0G302</accession>
<dbReference type="InterPro" id="IPR003594">
    <property type="entry name" value="HATPase_dom"/>
</dbReference>
<evidence type="ECO:0000313" key="16">
    <source>
        <dbReference type="Proteomes" id="UP000594464"/>
    </source>
</evidence>
<reference evidence="16" key="1">
    <citation type="submission" date="2020-02" db="EMBL/GenBank/DDBJ databases">
        <title>Genomic and physiological characterization of two novel Nitrospinaceae genera.</title>
        <authorList>
            <person name="Mueller A.J."/>
            <person name="Jung M.-Y."/>
            <person name="Strachan C.R."/>
            <person name="Herbold C.W."/>
            <person name="Kirkegaard R.H."/>
            <person name="Daims H."/>
        </authorList>
    </citation>
    <scope>NUCLEOTIDE SEQUENCE [LARGE SCALE GENOMIC DNA]</scope>
</reference>
<keyword evidence="9" id="KW-0067">ATP-binding</keyword>
<dbReference type="InterPro" id="IPR003661">
    <property type="entry name" value="HisK_dim/P_dom"/>
</dbReference>
<sequence>MKRILIVDDSSTFRAIARMELAKGDFEILEALDGESALEILEEEVVDLVTMDLEMPGINGFETVRRLREKQAETSPENVGNPPVIFITSDDSMEVRRQGFDVGGADYITKPFVSGELLNSIHRILYPENLFKGLKLLVVDDSPTIRSMLLNILKGEGITAIPANNGKEALRIFQEQEVKFDMVLTDLVMPEMDGLQLCKALRHDLNQKDLPIFLLSGSANKDDVLRLYHAGITDYLSKPFAREELIARIRVHINSLLLNRELVQKVEQLKKLSKLKDEFLSIASHDLRNPLGNIKLSAELIAEGQVSEEETEEYLEVIQSTSQYLLELINDLLDLGHLQDERELDKSIFAFSSLVKESIQSLAQLAVNKNIQIEYQETSLQINGNAAALRRVITNLLSNAIKFTPEGGEIRLILEAPDDTNMQLTVQDNGIGIPANKIPVLFDKFTSASQAGTRGEKSAGLGMYIVKQLVEKHSGTITVESEPGKGTRFQIILPTIQ</sequence>
<dbReference type="InterPro" id="IPR036890">
    <property type="entry name" value="HATPase_C_sf"/>
</dbReference>
<dbReference type="PANTHER" id="PTHR43547">
    <property type="entry name" value="TWO-COMPONENT HISTIDINE KINASE"/>
    <property type="match status" value="1"/>
</dbReference>
<dbReference type="Gene3D" id="1.10.287.130">
    <property type="match status" value="1"/>
</dbReference>
<dbReference type="FunFam" id="3.30.565.10:FF:000023">
    <property type="entry name" value="PAS domain-containing sensor histidine kinase"/>
    <property type="match status" value="1"/>
</dbReference>
<evidence type="ECO:0000259" key="14">
    <source>
        <dbReference type="PROSITE" id="PS50110"/>
    </source>
</evidence>
<dbReference type="AlphaFoldDB" id="A0A7T0G302"/>
<dbReference type="EMBL" id="CP048620">
    <property type="protein sequence ID" value="QPJ64741.1"/>
    <property type="molecule type" value="Genomic_DNA"/>
</dbReference>
<dbReference type="GO" id="GO:0005524">
    <property type="term" value="F:ATP binding"/>
    <property type="evidence" value="ECO:0007669"/>
    <property type="project" value="UniProtKB-KW"/>
</dbReference>
<dbReference type="KEGG" id="nva:G3M78_04785"/>
<dbReference type="SMART" id="SM00448">
    <property type="entry name" value="REC"/>
    <property type="match status" value="2"/>
</dbReference>
<dbReference type="InterPro" id="IPR036097">
    <property type="entry name" value="HisK_dim/P_sf"/>
</dbReference>
<dbReference type="InterPro" id="IPR011006">
    <property type="entry name" value="CheY-like_superfamily"/>
</dbReference>
<dbReference type="PROSITE" id="PS50109">
    <property type="entry name" value="HIS_KIN"/>
    <property type="match status" value="1"/>
</dbReference>
<feature type="domain" description="Response regulatory" evidence="14">
    <location>
        <begin position="135"/>
        <end position="253"/>
    </location>
</feature>
<dbReference type="SUPFAM" id="SSF47384">
    <property type="entry name" value="Homodimeric domain of signal transducing histidine kinase"/>
    <property type="match status" value="1"/>
</dbReference>
<evidence type="ECO:0000256" key="1">
    <source>
        <dbReference type="ARBA" id="ARBA00000085"/>
    </source>
</evidence>
<feature type="domain" description="Response regulatory" evidence="14">
    <location>
        <begin position="3"/>
        <end position="125"/>
    </location>
</feature>
<dbReference type="SUPFAM" id="SSF55874">
    <property type="entry name" value="ATPase domain of HSP90 chaperone/DNA topoisomerase II/histidine kinase"/>
    <property type="match status" value="1"/>
</dbReference>
<dbReference type="Pfam" id="PF02518">
    <property type="entry name" value="HATPase_c"/>
    <property type="match status" value="1"/>
</dbReference>
<evidence type="ECO:0000256" key="2">
    <source>
        <dbReference type="ARBA" id="ARBA00004236"/>
    </source>
</evidence>
<evidence type="ECO:0000256" key="11">
    <source>
        <dbReference type="ARBA" id="ARBA00023136"/>
    </source>
</evidence>
<proteinExistence type="predicted"/>
<evidence type="ECO:0000256" key="6">
    <source>
        <dbReference type="ARBA" id="ARBA00022679"/>
    </source>
</evidence>
<dbReference type="InterPro" id="IPR001789">
    <property type="entry name" value="Sig_transdc_resp-reg_receiver"/>
</dbReference>
<evidence type="ECO:0000256" key="12">
    <source>
        <dbReference type="PROSITE-ProRule" id="PRU00169"/>
    </source>
</evidence>
<keyword evidence="8" id="KW-0418">Kinase</keyword>
<keyword evidence="5 12" id="KW-0597">Phosphoprotein</keyword>
<evidence type="ECO:0000256" key="5">
    <source>
        <dbReference type="ARBA" id="ARBA00022553"/>
    </source>
</evidence>
<dbReference type="InterPro" id="IPR005467">
    <property type="entry name" value="His_kinase_dom"/>
</dbReference>
<dbReference type="GO" id="GO:0005886">
    <property type="term" value="C:plasma membrane"/>
    <property type="evidence" value="ECO:0007669"/>
    <property type="project" value="UniProtKB-SubCell"/>
</dbReference>
<comment type="subcellular location">
    <subcellularLocation>
        <location evidence="2">Cell membrane</location>
    </subcellularLocation>
</comment>